<evidence type="ECO:0000256" key="8">
    <source>
        <dbReference type="ARBA" id="ARBA00023136"/>
    </source>
</evidence>
<dbReference type="EMBL" id="VLKH01000001">
    <property type="protein sequence ID" value="TWH83576.1"/>
    <property type="molecule type" value="Genomic_DNA"/>
</dbReference>
<reference evidence="10 11" key="1">
    <citation type="submission" date="2019-07" db="EMBL/GenBank/DDBJ databases">
        <title>Genomic Encyclopedia of Type Strains, Phase I: the one thousand microbial genomes (KMG-I) project.</title>
        <authorList>
            <person name="Kyrpides N."/>
        </authorList>
    </citation>
    <scope>NUCLEOTIDE SEQUENCE [LARGE SCALE GENOMIC DNA]</scope>
    <source>
        <strain evidence="10 11">DSM 13558</strain>
    </source>
</reference>
<feature type="transmembrane region" description="Helical" evidence="9">
    <location>
        <begin position="79"/>
        <end position="100"/>
    </location>
</feature>
<dbReference type="AlphaFoldDB" id="A0A562JK49"/>
<dbReference type="GO" id="GO:0008324">
    <property type="term" value="F:monoatomic cation transmembrane transporter activity"/>
    <property type="evidence" value="ECO:0007669"/>
    <property type="project" value="InterPro"/>
</dbReference>
<keyword evidence="7" id="KW-0406">Ion transport</keyword>
<sequence length="512" mass="56364">MSSIKIKNQNMGIISYYTGFIILIVTTLMIIPILTSLLFREWNPLLDFIISMSISTITGLALMLYGIKAKKSKSNIQWKHGFVVASLSWILLAVLCAIPYRLSGNTLSLLDAVFDVMSGFTTTGVVLTQDLDHLSNGLNMWRHLLTFIGGQGMIVLALSLLVKETGGAYKIYAGEGKDVELVPNVKGTARQIWKISMVYLIIGTAALWINGIIIGLRPSSAFLHALYIFESSWSTGGFAPTTQNIMYYHSASYETIAMVIFILGSLNFGLHYAIWHGNSREIYKNIETQSFFATSFTASMIALLWLSKIDAYSDAVMGLRRIIFNILSAHTTTGFGSVYARQFALEWGDFGIMILIIAMLIGGSACSTAGGFKGLRVGIVFKGLIMDVKKILSSERNMRLYKFHHIKDYILEDGAIKSSAIIICCYMFTFAAGTMLGTYYGYPLSESAFESASITGNVGLSIGITAASMPAVMKVYYIVAMYLGRLEFISAFALIGYIFGGIRKTCLSKLKH</sequence>
<dbReference type="GO" id="GO:0005886">
    <property type="term" value="C:plasma membrane"/>
    <property type="evidence" value="ECO:0007669"/>
    <property type="project" value="UniProtKB-SubCell"/>
</dbReference>
<dbReference type="PANTHER" id="PTHR32024">
    <property type="entry name" value="TRK SYSTEM POTASSIUM UPTAKE PROTEIN TRKG-RELATED"/>
    <property type="match status" value="1"/>
</dbReference>
<keyword evidence="4" id="KW-1003">Cell membrane</keyword>
<keyword evidence="6 9" id="KW-1133">Transmembrane helix</keyword>
<keyword evidence="5 9" id="KW-0812">Transmembrane</keyword>
<keyword evidence="11" id="KW-1185">Reference proteome</keyword>
<evidence type="ECO:0000256" key="6">
    <source>
        <dbReference type="ARBA" id="ARBA00022989"/>
    </source>
</evidence>
<evidence type="ECO:0000313" key="10">
    <source>
        <dbReference type="EMBL" id="TWH83576.1"/>
    </source>
</evidence>
<gene>
    <name evidence="10" type="ORF">LY60_00187</name>
</gene>
<dbReference type="OrthoDB" id="9810952at2"/>
<feature type="transmembrane region" description="Helical" evidence="9">
    <location>
        <begin position="352"/>
        <end position="372"/>
    </location>
</feature>
<feature type="transmembrane region" description="Helical" evidence="9">
    <location>
        <begin position="475"/>
        <end position="499"/>
    </location>
</feature>
<evidence type="ECO:0000256" key="2">
    <source>
        <dbReference type="ARBA" id="ARBA00009137"/>
    </source>
</evidence>
<evidence type="ECO:0000256" key="5">
    <source>
        <dbReference type="ARBA" id="ARBA00022692"/>
    </source>
</evidence>
<evidence type="ECO:0000256" key="1">
    <source>
        <dbReference type="ARBA" id="ARBA00004651"/>
    </source>
</evidence>
<feature type="transmembrane region" description="Helical" evidence="9">
    <location>
        <begin position="196"/>
        <end position="215"/>
    </location>
</feature>
<keyword evidence="8 9" id="KW-0472">Membrane</keyword>
<dbReference type="Proteomes" id="UP000315343">
    <property type="component" value="Unassembled WGS sequence"/>
</dbReference>
<feature type="transmembrane region" description="Helical" evidence="9">
    <location>
        <begin position="251"/>
        <end position="274"/>
    </location>
</feature>
<keyword evidence="3" id="KW-0813">Transport</keyword>
<dbReference type="PANTHER" id="PTHR32024:SF2">
    <property type="entry name" value="TRK SYSTEM POTASSIUM UPTAKE PROTEIN TRKG-RELATED"/>
    <property type="match status" value="1"/>
</dbReference>
<comment type="similarity">
    <text evidence="2">Belongs to the TrkH potassium transport family.</text>
</comment>
<name>A0A562JK49_9FIRM</name>
<comment type="caution">
    <text evidence="10">The sequence shown here is derived from an EMBL/GenBank/DDBJ whole genome shotgun (WGS) entry which is preliminary data.</text>
</comment>
<feature type="transmembrane region" description="Helical" evidence="9">
    <location>
        <begin position="286"/>
        <end position="306"/>
    </location>
</feature>
<dbReference type="InterPro" id="IPR003445">
    <property type="entry name" value="Cat_transpt"/>
</dbReference>
<dbReference type="RefSeq" id="WP_145078697.1">
    <property type="nucleotide sequence ID" value="NZ_DAMBUX010000007.1"/>
</dbReference>
<evidence type="ECO:0000256" key="4">
    <source>
        <dbReference type="ARBA" id="ARBA00022475"/>
    </source>
</evidence>
<dbReference type="GO" id="GO:0030001">
    <property type="term" value="P:metal ion transport"/>
    <property type="evidence" value="ECO:0007669"/>
    <property type="project" value="UniProtKB-ARBA"/>
</dbReference>
<proteinExistence type="inferred from homology"/>
<evidence type="ECO:0000313" key="11">
    <source>
        <dbReference type="Proteomes" id="UP000315343"/>
    </source>
</evidence>
<accession>A0A562JK49</accession>
<dbReference type="Pfam" id="PF02386">
    <property type="entry name" value="TrkH"/>
    <property type="match status" value="1"/>
</dbReference>
<evidence type="ECO:0000256" key="9">
    <source>
        <dbReference type="SAM" id="Phobius"/>
    </source>
</evidence>
<feature type="transmembrane region" description="Helical" evidence="9">
    <location>
        <begin position="12"/>
        <end position="39"/>
    </location>
</feature>
<evidence type="ECO:0000256" key="3">
    <source>
        <dbReference type="ARBA" id="ARBA00022448"/>
    </source>
</evidence>
<comment type="subcellular location">
    <subcellularLocation>
        <location evidence="1">Cell membrane</location>
        <topology evidence="1">Multi-pass membrane protein</topology>
    </subcellularLocation>
</comment>
<evidence type="ECO:0000256" key="7">
    <source>
        <dbReference type="ARBA" id="ARBA00023065"/>
    </source>
</evidence>
<feature type="transmembrane region" description="Helical" evidence="9">
    <location>
        <begin position="45"/>
        <end position="67"/>
    </location>
</feature>
<feature type="transmembrane region" description="Helical" evidence="9">
    <location>
        <begin position="140"/>
        <end position="162"/>
    </location>
</feature>
<feature type="transmembrane region" description="Helical" evidence="9">
    <location>
        <begin position="420"/>
        <end position="442"/>
    </location>
</feature>
<protein>
    <submittedName>
        <fullName evidence="10">Trk system potassium uptake protein TrkH</fullName>
    </submittedName>
</protein>
<organism evidence="10 11">
    <name type="scientific">Sedimentibacter saalensis</name>
    <dbReference type="NCBI Taxonomy" id="130788"/>
    <lineage>
        <taxon>Bacteria</taxon>
        <taxon>Bacillati</taxon>
        <taxon>Bacillota</taxon>
        <taxon>Tissierellia</taxon>
        <taxon>Sedimentibacter</taxon>
    </lineage>
</organism>